<comment type="similarity">
    <text evidence="1">Belongs to the peptidase C40 family.</text>
</comment>
<evidence type="ECO:0000313" key="7">
    <source>
        <dbReference type="Proteomes" id="UP000613160"/>
    </source>
</evidence>
<comment type="caution">
    <text evidence="6">The sequence shown here is derived from an EMBL/GenBank/DDBJ whole genome shotgun (WGS) entry which is preliminary data.</text>
</comment>
<keyword evidence="4" id="KW-0788">Thiol protease</keyword>
<keyword evidence="7" id="KW-1185">Reference proteome</keyword>
<dbReference type="Proteomes" id="UP000613160">
    <property type="component" value="Unassembled WGS sequence"/>
</dbReference>
<evidence type="ECO:0000313" key="6">
    <source>
        <dbReference type="EMBL" id="GGD05474.1"/>
    </source>
</evidence>
<evidence type="ECO:0000256" key="2">
    <source>
        <dbReference type="ARBA" id="ARBA00022670"/>
    </source>
</evidence>
<dbReference type="GO" id="GO:0008234">
    <property type="term" value="F:cysteine-type peptidase activity"/>
    <property type="evidence" value="ECO:0007669"/>
    <property type="project" value="UniProtKB-KW"/>
</dbReference>
<dbReference type="EMBL" id="BMJJ01000001">
    <property type="protein sequence ID" value="GGD05474.1"/>
    <property type="molecule type" value="Genomic_DNA"/>
</dbReference>
<feature type="domain" description="NlpC/P60" evidence="5">
    <location>
        <begin position="161"/>
        <end position="284"/>
    </location>
</feature>
<reference evidence="6" key="1">
    <citation type="journal article" date="2014" name="Int. J. Syst. Evol. Microbiol.">
        <title>Complete genome sequence of Corynebacterium casei LMG S-19264T (=DSM 44701T), isolated from a smear-ripened cheese.</title>
        <authorList>
            <consortium name="US DOE Joint Genome Institute (JGI-PGF)"/>
            <person name="Walter F."/>
            <person name="Albersmeier A."/>
            <person name="Kalinowski J."/>
            <person name="Ruckert C."/>
        </authorList>
    </citation>
    <scope>NUCLEOTIDE SEQUENCE</scope>
    <source>
        <strain evidence="6">CGMCC 1.15493</strain>
    </source>
</reference>
<dbReference type="RefSeq" id="WP_188849006.1">
    <property type="nucleotide sequence ID" value="NZ_BMJJ01000001.1"/>
</dbReference>
<dbReference type="SUPFAM" id="SSF54001">
    <property type="entry name" value="Cysteine proteinases"/>
    <property type="match status" value="1"/>
</dbReference>
<dbReference type="Pfam" id="PF18348">
    <property type="entry name" value="SH3_16"/>
    <property type="match status" value="1"/>
</dbReference>
<evidence type="ECO:0000256" key="4">
    <source>
        <dbReference type="ARBA" id="ARBA00022807"/>
    </source>
</evidence>
<dbReference type="InterPro" id="IPR038765">
    <property type="entry name" value="Papain-like_cys_pep_sf"/>
</dbReference>
<accession>A0A916XSR7</accession>
<gene>
    <name evidence="6" type="ORF">GCM10011335_05480</name>
</gene>
<evidence type="ECO:0000256" key="3">
    <source>
        <dbReference type="ARBA" id="ARBA00022801"/>
    </source>
</evidence>
<name>A0A916XSR7_9HYPH</name>
<dbReference type="InterPro" id="IPR041382">
    <property type="entry name" value="SH3_16"/>
</dbReference>
<dbReference type="InterPro" id="IPR051794">
    <property type="entry name" value="PG_Endopeptidase_C40"/>
</dbReference>
<organism evidence="6 7">
    <name type="scientific">Aureimonas glaciei</name>
    <dbReference type="NCBI Taxonomy" id="1776957"/>
    <lineage>
        <taxon>Bacteria</taxon>
        <taxon>Pseudomonadati</taxon>
        <taxon>Pseudomonadota</taxon>
        <taxon>Alphaproteobacteria</taxon>
        <taxon>Hyphomicrobiales</taxon>
        <taxon>Aurantimonadaceae</taxon>
        <taxon>Aureimonas</taxon>
    </lineage>
</organism>
<keyword evidence="2" id="KW-0645">Protease</keyword>
<reference evidence="6" key="2">
    <citation type="submission" date="2020-09" db="EMBL/GenBank/DDBJ databases">
        <authorList>
            <person name="Sun Q."/>
            <person name="Zhou Y."/>
        </authorList>
    </citation>
    <scope>NUCLEOTIDE SEQUENCE</scope>
    <source>
        <strain evidence="6">CGMCC 1.15493</strain>
    </source>
</reference>
<dbReference type="AlphaFoldDB" id="A0A916XSR7"/>
<dbReference type="GO" id="GO:0006508">
    <property type="term" value="P:proteolysis"/>
    <property type="evidence" value="ECO:0007669"/>
    <property type="project" value="UniProtKB-KW"/>
</dbReference>
<dbReference type="Gene3D" id="3.90.1720.10">
    <property type="entry name" value="endopeptidase domain like (from Nostoc punctiforme)"/>
    <property type="match status" value="1"/>
</dbReference>
<evidence type="ECO:0000256" key="1">
    <source>
        <dbReference type="ARBA" id="ARBA00007074"/>
    </source>
</evidence>
<protein>
    <submittedName>
        <fullName evidence="6">Peptidase P60</fullName>
    </submittedName>
</protein>
<keyword evidence="3" id="KW-0378">Hydrolase</keyword>
<dbReference type="InterPro" id="IPR000064">
    <property type="entry name" value="NLP_P60_dom"/>
</dbReference>
<dbReference type="PROSITE" id="PS51935">
    <property type="entry name" value="NLPC_P60"/>
    <property type="match status" value="1"/>
</dbReference>
<dbReference type="Pfam" id="PF00877">
    <property type="entry name" value="NLPC_P60"/>
    <property type="match status" value="1"/>
</dbReference>
<sequence length="284" mass="30512">MTLDPRLNAFRPDLADRRLEGQVEARHFVDGRPERVTVSSAALRREPRPDAAQETEALFGEDVLVFETTEEGWSWVQLQADSYVGWIASAALGPRGDGPTHLIAVPRTLLFPGPDIKLPPLMGLPMGALVTVTGEAEDRNARYGLTTPTGAVVTQHLAPFGGAADNFVTVAEQFLGVPYLWGGKTTLGIDCSGLVQVALAMAGIAAPRDTDMQERALGTRLAGIEPLRRGDLVFWKGHVGIMLDGQILLHANAHHMMTAREPLSEAIARTAARGSAVTSIRRLG</sequence>
<dbReference type="Gene3D" id="2.30.30.40">
    <property type="entry name" value="SH3 Domains"/>
    <property type="match status" value="1"/>
</dbReference>
<dbReference type="PANTHER" id="PTHR47359:SF3">
    <property type="entry name" value="NLP_P60 DOMAIN-CONTAINING PROTEIN-RELATED"/>
    <property type="match status" value="1"/>
</dbReference>
<evidence type="ECO:0000259" key="5">
    <source>
        <dbReference type="PROSITE" id="PS51935"/>
    </source>
</evidence>
<dbReference type="PANTHER" id="PTHR47359">
    <property type="entry name" value="PEPTIDOGLYCAN DL-ENDOPEPTIDASE CWLO"/>
    <property type="match status" value="1"/>
</dbReference>
<proteinExistence type="inferred from homology"/>